<dbReference type="GO" id="GO:0009425">
    <property type="term" value="C:bacterial-type flagellum basal body"/>
    <property type="evidence" value="ECO:0007669"/>
    <property type="project" value="UniProtKB-SubCell"/>
</dbReference>
<accession>A0A2A2IEE2</accession>
<dbReference type="NCBIfam" id="TIGR00205">
    <property type="entry name" value="fliE"/>
    <property type="match status" value="1"/>
</dbReference>
<organism evidence="6 7">
    <name type="scientific">Virgibacillus profundi</name>
    <dbReference type="NCBI Taxonomy" id="2024555"/>
    <lineage>
        <taxon>Bacteria</taxon>
        <taxon>Bacillati</taxon>
        <taxon>Bacillota</taxon>
        <taxon>Bacilli</taxon>
        <taxon>Bacillales</taxon>
        <taxon>Bacillaceae</taxon>
        <taxon>Virgibacillus</taxon>
    </lineage>
</organism>
<dbReference type="GO" id="GO:0003774">
    <property type="term" value="F:cytoskeletal motor activity"/>
    <property type="evidence" value="ECO:0007669"/>
    <property type="project" value="InterPro"/>
</dbReference>
<keyword evidence="6" id="KW-0969">Cilium</keyword>
<evidence type="ECO:0000256" key="4">
    <source>
        <dbReference type="HAMAP-Rule" id="MF_00724"/>
    </source>
</evidence>
<keyword evidence="6" id="KW-0966">Cell projection</keyword>
<gene>
    <name evidence="4" type="primary">fliE</name>
    <name evidence="6" type="ORF">CIL05_08960</name>
</gene>
<evidence type="ECO:0000256" key="3">
    <source>
        <dbReference type="ARBA" id="ARBA00023143"/>
    </source>
</evidence>
<dbReference type="AlphaFoldDB" id="A0A2A2IEE2"/>
<evidence type="ECO:0000313" key="7">
    <source>
        <dbReference type="Proteomes" id="UP000218887"/>
    </source>
</evidence>
<keyword evidence="7" id="KW-1185">Reference proteome</keyword>
<keyword evidence="3 4" id="KW-0975">Bacterial flagellum</keyword>
<name>A0A2A2IEE2_9BACI</name>
<dbReference type="Proteomes" id="UP000218887">
    <property type="component" value="Unassembled WGS sequence"/>
</dbReference>
<keyword evidence="6" id="KW-0282">Flagellum</keyword>
<dbReference type="OrthoDB" id="9812413at2"/>
<dbReference type="PANTHER" id="PTHR34653">
    <property type="match status" value="1"/>
</dbReference>
<dbReference type="EMBL" id="NPOA01000005">
    <property type="protein sequence ID" value="PAV29997.1"/>
    <property type="molecule type" value="Genomic_DNA"/>
</dbReference>
<proteinExistence type="inferred from homology"/>
<evidence type="ECO:0000256" key="2">
    <source>
        <dbReference type="ARBA" id="ARBA00009272"/>
    </source>
</evidence>
<comment type="similarity">
    <text evidence="2 4">Belongs to the FliE family.</text>
</comment>
<dbReference type="PANTHER" id="PTHR34653:SF1">
    <property type="entry name" value="FLAGELLAR HOOK-BASAL BODY COMPLEX PROTEIN FLIE"/>
    <property type="match status" value="1"/>
</dbReference>
<reference evidence="6 7" key="1">
    <citation type="submission" date="2017-08" db="EMBL/GenBank/DDBJ databases">
        <title>Virgibacillus indicus sp. nov. and Virgibacillus profoundi sp. nov, two moderately halophilic bacteria isolated from marine sediment by using the Microfluidic Streak Plate.</title>
        <authorList>
            <person name="Xu B."/>
            <person name="Hu B."/>
            <person name="Wang J."/>
            <person name="Zhu Y."/>
            <person name="Huang L."/>
            <person name="Du W."/>
            <person name="Huang Y."/>
        </authorList>
    </citation>
    <scope>NUCLEOTIDE SEQUENCE [LARGE SCALE GENOMIC DNA]</scope>
    <source>
        <strain evidence="6 7">IO3-P3-H5</strain>
    </source>
</reference>
<comment type="subcellular location">
    <subcellularLocation>
        <location evidence="1 4">Bacterial flagellum basal body</location>
    </subcellularLocation>
</comment>
<dbReference type="Pfam" id="PF02049">
    <property type="entry name" value="FliE"/>
    <property type="match status" value="1"/>
</dbReference>
<comment type="caution">
    <text evidence="6">The sequence shown here is derived from an EMBL/GenBank/DDBJ whole genome shotgun (WGS) entry which is preliminary data.</text>
</comment>
<dbReference type="GO" id="GO:0005198">
    <property type="term" value="F:structural molecule activity"/>
    <property type="evidence" value="ECO:0007669"/>
    <property type="project" value="UniProtKB-UniRule"/>
</dbReference>
<dbReference type="InterPro" id="IPR001624">
    <property type="entry name" value="FliE"/>
</dbReference>
<dbReference type="PRINTS" id="PR01006">
    <property type="entry name" value="FLGHOOKFLIE"/>
</dbReference>
<dbReference type="HAMAP" id="MF_00724">
    <property type="entry name" value="FliE"/>
    <property type="match status" value="1"/>
</dbReference>
<protein>
    <recommendedName>
        <fullName evidence="4 5">Flagellar hook-basal body complex protein FliE</fullName>
    </recommendedName>
</protein>
<evidence type="ECO:0000256" key="5">
    <source>
        <dbReference type="NCBIfam" id="TIGR00205"/>
    </source>
</evidence>
<evidence type="ECO:0000313" key="6">
    <source>
        <dbReference type="EMBL" id="PAV29997.1"/>
    </source>
</evidence>
<sequence>MNNLLLNSIPQTTMPVSEVAKPVMSPGAAQANFANVLKTAIEGVNNAQLTSDEKTQQLANGSVDDLHDVMITAQKASITLETTVQIQRKAIDAYNEIMRMQV</sequence>
<dbReference type="GO" id="GO:0071973">
    <property type="term" value="P:bacterial-type flagellum-dependent cell motility"/>
    <property type="evidence" value="ECO:0007669"/>
    <property type="project" value="InterPro"/>
</dbReference>
<evidence type="ECO:0000256" key="1">
    <source>
        <dbReference type="ARBA" id="ARBA00004117"/>
    </source>
</evidence>